<organism evidence="2 3">
    <name type="scientific">Paramecium sonneborni</name>
    <dbReference type="NCBI Taxonomy" id="65129"/>
    <lineage>
        <taxon>Eukaryota</taxon>
        <taxon>Sar</taxon>
        <taxon>Alveolata</taxon>
        <taxon>Ciliophora</taxon>
        <taxon>Intramacronucleata</taxon>
        <taxon>Oligohymenophorea</taxon>
        <taxon>Peniculida</taxon>
        <taxon>Parameciidae</taxon>
        <taxon>Paramecium</taxon>
    </lineage>
</organism>
<name>A0A8S1LZY3_9CILI</name>
<dbReference type="AlphaFoldDB" id="A0A8S1LZY3"/>
<evidence type="ECO:0000256" key="1">
    <source>
        <dbReference type="SAM" id="Phobius"/>
    </source>
</evidence>
<reference evidence="2" key="1">
    <citation type="submission" date="2021-01" db="EMBL/GenBank/DDBJ databases">
        <authorList>
            <consortium name="Genoscope - CEA"/>
            <person name="William W."/>
        </authorList>
    </citation>
    <scope>NUCLEOTIDE SEQUENCE</scope>
</reference>
<keyword evidence="1" id="KW-0472">Membrane</keyword>
<keyword evidence="1" id="KW-1133">Transmembrane helix</keyword>
<keyword evidence="3" id="KW-1185">Reference proteome</keyword>
<feature type="transmembrane region" description="Helical" evidence="1">
    <location>
        <begin position="45"/>
        <end position="63"/>
    </location>
</feature>
<protein>
    <submittedName>
        <fullName evidence="2">Uncharacterized protein</fullName>
    </submittedName>
</protein>
<comment type="caution">
    <text evidence="2">The sequence shown here is derived from an EMBL/GenBank/DDBJ whole genome shotgun (WGS) entry which is preliminary data.</text>
</comment>
<evidence type="ECO:0000313" key="2">
    <source>
        <dbReference type="EMBL" id="CAD8071161.1"/>
    </source>
</evidence>
<gene>
    <name evidence="2" type="ORF">PSON_ATCC_30995.1.T0270384</name>
</gene>
<keyword evidence="1" id="KW-0812">Transmembrane</keyword>
<dbReference type="Proteomes" id="UP000692954">
    <property type="component" value="Unassembled WGS sequence"/>
</dbReference>
<proteinExistence type="predicted"/>
<accession>A0A8S1LZY3</accession>
<dbReference type="OrthoDB" id="292374at2759"/>
<evidence type="ECO:0000313" key="3">
    <source>
        <dbReference type="Proteomes" id="UP000692954"/>
    </source>
</evidence>
<dbReference type="EMBL" id="CAJJDN010000027">
    <property type="protein sequence ID" value="CAD8071161.1"/>
    <property type="molecule type" value="Genomic_DNA"/>
</dbReference>
<feature type="transmembrane region" description="Helical" evidence="1">
    <location>
        <begin position="7"/>
        <end position="25"/>
    </location>
</feature>
<sequence length="101" mass="11877">MDCIRFWTVIFACGFILFLSLFLILKYQIEFYRYPVKNQTNSETTALVSACVYLALTIAFIIWGRRRAEKHKLDIQQQYSNLPANQFEAAPEIENDKKMES</sequence>